<keyword evidence="2" id="KW-1185">Reference proteome</keyword>
<name>A0ABQ4ERR8_9ACTN</name>
<dbReference type="Proteomes" id="UP000621500">
    <property type="component" value="Unassembled WGS sequence"/>
</dbReference>
<reference evidence="1 2" key="1">
    <citation type="submission" date="2021-01" db="EMBL/GenBank/DDBJ databases">
        <title>Whole genome shotgun sequence of Plantactinospora mayteni NBRC 109088.</title>
        <authorList>
            <person name="Komaki H."/>
            <person name="Tamura T."/>
        </authorList>
    </citation>
    <scope>NUCLEOTIDE SEQUENCE [LARGE SCALE GENOMIC DNA]</scope>
    <source>
        <strain evidence="1 2">NBRC 109088</strain>
    </source>
</reference>
<dbReference type="EMBL" id="BONX01000026">
    <property type="protein sequence ID" value="GIG97366.1"/>
    <property type="molecule type" value="Genomic_DNA"/>
</dbReference>
<evidence type="ECO:0000313" key="1">
    <source>
        <dbReference type="EMBL" id="GIG97366.1"/>
    </source>
</evidence>
<protein>
    <recommendedName>
        <fullName evidence="3">Pyridoxal-phosphate dependent enzyme</fullName>
    </recommendedName>
</protein>
<proteinExistence type="predicted"/>
<accession>A0ABQ4ERR8</accession>
<dbReference type="RefSeq" id="WP_203858866.1">
    <property type="nucleotide sequence ID" value="NZ_BAAAZQ010000011.1"/>
</dbReference>
<comment type="caution">
    <text evidence="1">The sequence shown here is derived from an EMBL/GenBank/DDBJ whole genome shotgun (WGS) entry which is preliminary data.</text>
</comment>
<organism evidence="1 2">
    <name type="scientific">Plantactinospora mayteni</name>
    <dbReference type="NCBI Taxonomy" id="566021"/>
    <lineage>
        <taxon>Bacteria</taxon>
        <taxon>Bacillati</taxon>
        <taxon>Actinomycetota</taxon>
        <taxon>Actinomycetes</taxon>
        <taxon>Micromonosporales</taxon>
        <taxon>Micromonosporaceae</taxon>
        <taxon>Plantactinospora</taxon>
    </lineage>
</organism>
<gene>
    <name evidence="1" type="ORF">Pma05_39390</name>
</gene>
<evidence type="ECO:0000313" key="2">
    <source>
        <dbReference type="Proteomes" id="UP000621500"/>
    </source>
</evidence>
<dbReference type="Pfam" id="PF20116">
    <property type="entry name" value="DUF6506"/>
    <property type="match status" value="1"/>
</dbReference>
<evidence type="ECO:0008006" key="3">
    <source>
        <dbReference type="Google" id="ProtNLM"/>
    </source>
</evidence>
<dbReference type="InterPro" id="IPR045441">
    <property type="entry name" value="DUF6506"/>
</dbReference>
<sequence length="128" mass="13077">MSTSWAYLYGQPGADPVADRVVVDRVVVDRVVVDRVVVDRVVVDRAGQRTSLVPVPDESLAASIAVELVEEGVGLIEPCGGFSLPAAARVIEAVGGRVPVGHVTFGAESVAGAAAYSAQFDASQAGAS</sequence>